<protein>
    <submittedName>
        <fullName evidence="2">Uncharacterized protein</fullName>
    </submittedName>
</protein>
<gene>
    <name evidence="2" type="ORF">GCM10011410_08780</name>
</gene>
<accession>A0A916U2Y6</accession>
<dbReference type="AlphaFoldDB" id="A0A916U2Y6"/>
<keyword evidence="3" id="KW-1185">Reference proteome</keyword>
<organism evidence="2 3">
    <name type="scientific">Hoyosella rhizosphaerae</name>
    <dbReference type="NCBI Taxonomy" id="1755582"/>
    <lineage>
        <taxon>Bacteria</taxon>
        <taxon>Bacillati</taxon>
        <taxon>Actinomycetota</taxon>
        <taxon>Actinomycetes</taxon>
        <taxon>Mycobacteriales</taxon>
        <taxon>Hoyosellaceae</taxon>
        <taxon>Hoyosella</taxon>
    </lineage>
</organism>
<evidence type="ECO:0000313" key="3">
    <source>
        <dbReference type="Proteomes" id="UP000641514"/>
    </source>
</evidence>
<dbReference type="EMBL" id="BMJH01000001">
    <property type="protein sequence ID" value="GGC58532.1"/>
    <property type="molecule type" value="Genomic_DNA"/>
</dbReference>
<feature type="transmembrane region" description="Helical" evidence="1">
    <location>
        <begin position="47"/>
        <end position="64"/>
    </location>
</feature>
<comment type="caution">
    <text evidence="2">The sequence shown here is derived from an EMBL/GenBank/DDBJ whole genome shotgun (WGS) entry which is preliminary data.</text>
</comment>
<reference evidence="2" key="2">
    <citation type="submission" date="2020-09" db="EMBL/GenBank/DDBJ databases">
        <authorList>
            <person name="Sun Q."/>
            <person name="Zhou Y."/>
        </authorList>
    </citation>
    <scope>NUCLEOTIDE SEQUENCE</scope>
    <source>
        <strain evidence="2">CGMCC 1.15478</strain>
    </source>
</reference>
<keyword evidence="1" id="KW-0812">Transmembrane</keyword>
<dbReference type="Proteomes" id="UP000641514">
    <property type="component" value="Unassembled WGS sequence"/>
</dbReference>
<name>A0A916U2Y6_9ACTN</name>
<dbReference type="RefSeq" id="WP_188671003.1">
    <property type="nucleotide sequence ID" value="NZ_BMJH01000001.1"/>
</dbReference>
<feature type="transmembrane region" description="Helical" evidence="1">
    <location>
        <begin position="20"/>
        <end position="41"/>
    </location>
</feature>
<keyword evidence="1" id="KW-1133">Transmembrane helix</keyword>
<sequence>MTHVRGGATNAEAPRHRPFAAVSIACSVAAATYFLTATNVVDASGPTAYISLSVPVILGIIALVNRHRIVVLLCAILLVGYCVLGLLSVGAYFIPAAFALSVGAALRYTVKV</sequence>
<keyword evidence="1" id="KW-0472">Membrane</keyword>
<feature type="transmembrane region" description="Helical" evidence="1">
    <location>
        <begin position="69"/>
        <end position="87"/>
    </location>
</feature>
<evidence type="ECO:0000256" key="1">
    <source>
        <dbReference type="SAM" id="Phobius"/>
    </source>
</evidence>
<proteinExistence type="predicted"/>
<reference evidence="2" key="1">
    <citation type="journal article" date="2014" name="Int. J. Syst. Evol. Microbiol.">
        <title>Complete genome sequence of Corynebacterium casei LMG S-19264T (=DSM 44701T), isolated from a smear-ripened cheese.</title>
        <authorList>
            <consortium name="US DOE Joint Genome Institute (JGI-PGF)"/>
            <person name="Walter F."/>
            <person name="Albersmeier A."/>
            <person name="Kalinowski J."/>
            <person name="Ruckert C."/>
        </authorList>
    </citation>
    <scope>NUCLEOTIDE SEQUENCE</scope>
    <source>
        <strain evidence="2">CGMCC 1.15478</strain>
    </source>
</reference>
<evidence type="ECO:0000313" key="2">
    <source>
        <dbReference type="EMBL" id="GGC58532.1"/>
    </source>
</evidence>